<dbReference type="PANTHER" id="PTHR36847:SF1">
    <property type="entry name" value="AMIDOLIGASE ENZYME"/>
    <property type="match status" value="1"/>
</dbReference>
<evidence type="ECO:0000313" key="1">
    <source>
        <dbReference type="EMBL" id="KPM37075.1"/>
    </source>
</evidence>
<dbReference type="AlphaFoldDB" id="A0A0P7B9D0"/>
<comment type="caution">
    <text evidence="1">The sequence shown here is derived from an EMBL/GenBank/DDBJ whole genome shotgun (WGS) entry which is preliminary data.</text>
</comment>
<proteinExistence type="predicted"/>
<sequence>MPLSIGLEVEGVATRRTTSSQRFPNQVDQQMRIIASALREAGLDCRVYFPSGTRGTGPDFSVWNVTVDITVIEVTSGSSADASAFQGRFGFEIITPVFYQTENDFWIQELRTGINSIADAVVWKANRSTGLHVHVGRGANDAVWTLQEIQRIAAFYIRFEDAVDELHLVHRRSDNDCIESNRHNDMLKGLTTLEIYQRIRETGSIDEICQIMNYCEGEEFYDGYTDSRFFKVNFTSLLKHRTIEFRQHEGTTNPETMIQWSRFILKFVNFAIDASFDMITAPGGSFEDLQQLIGPGRG</sequence>
<name>A0A0P7B9D0_9HYPO</name>
<dbReference type="InterPro" id="IPR022025">
    <property type="entry name" value="Amidoligase_2"/>
</dbReference>
<reference evidence="1 2" key="1">
    <citation type="submission" date="2015-09" db="EMBL/GenBank/DDBJ databases">
        <title>Draft genome of a European isolate of the apple canker pathogen Neonectria ditissima.</title>
        <authorList>
            <person name="Gomez-Cortecero A."/>
            <person name="Harrison R.J."/>
            <person name="Armitage A.D."/>
        </authorList>
    </citation>
    <scope>NUCLEOTIDE SEQUENCE [LARGE SCALE GENOMIC DNA]</scope>
    <source>
        <strain evidence="1 2">R09/05</strain>
    </source>
</reference>
<dbReference type="Proteomes" id="UP000050424">
    <property type="component" value="Unassembled WGS sequence"/>
</dbReference>
<evidence type="ECO:0008006" key="3">
    <source>
        <dbReference type="Google" id="ProtNLM"/>
    </source>
</evidence>
<organism evidence="1 2">
    <name type="scientific">Neonectria ditissima</name>
    <dbReference type="NCBI Taxonomy" id="78410"/>
    <lineage>
        <taxon>Eukaryota</taxon>
        <taxon>Fungi</taxon>
        <taxon>Dikarya</taxon>
        <taxon>Ascomycota</taxon>
        <taxon>Pezizomycotina</taxon>
        <taxon>Sordariomycetes</taxon>
        <taxon>Hypocreomycetidae</taxon>
        <taxon>Hypocreales</taxon>
        <taxon>Nectriaceae</taxon>
        <taxon>Neonectria</taxon>
    </lineage>
</organism>
<protein>
    <recommendedName>
        <fullName evidence="3">Amidoligase enzyme</fullName>
    </recommendedName>
</protein>
<dbReference type="OrthoDB" id="412402at2759"/>
<accession>A0A0P7B9D0</accession>
<dbReference type="Pfam" id="PF12224">
    <property type="entry name" value="Amidoligase_2"/>
    <property type="match status" value="1"/>
</dbReference>
<dbReference type="EMBL" id="LKCW01000178">
    <property type="protein sequence ID" value="KPM37075.1"/>
    <property type="molecule type" value="Genomic_DNA"/>
</dbReference>
<gene>
    <name evidence="1" type="ORF">AK830_g9480</name>
</gene>
<dbReference type="PANTHER" id="PTHR36847">
    <property type="entry name" value="AMIDOLIGASE ENZYME"/>
    <property type="match status" value="1"/>
</dbReference>
<evidence type="ECO:0000313" key="2">
    <source>
        <dbReference type="Proteomes" id="UP000050424"/>
    </source>
</evidence>
<keyword evidence="2" id="KW-1185">Reference proteome</keyword>